<dbReference type="EMBL" id="AGNK02002793">
    <property type="status" value="NOT_ANNOTATED_CDS"/>
    <property type="molecule type" value="Genomic_DNA"/>
</dbReference>
<name>K3XNR7_SETIT</name>
<reference evidence="1" key="2">
    <citation type="submission" date="2018-08" db="UniProtKB">
        <authorList>
            <consortium name="EnsemblPlants"/>
        </authorList>
    </citation>
    <scope>IDENTIFICATION</scope>
    <source>
        <strain evidence="1">Yugu1</strain>
    </source>
</reference>
<dbReference type="Gramene" id="KQL03756">
    <property type="protein sequence ID" value="KQL03756"/>
    <property type="gene ID" value="SETIT_003540mg"/>
</dbReference>
<reference evidence="2" key="1">
    <citation type="journal article" date="2012" name="Nat. Biotechnol.">
        <title>Reference genome sequence of the model plant Setaria.</title>
        <authorList>
            <person name="Bennetzen J.L."/>
            <person name="Schmutz J."/>
            <person name="Wang H."/>
            <person name="Percifield R."/>
            <person name="Hawkins J."/>
            <person name="Pontaroli A.C."/>
            <person name="Estep M."/>
            <person name="Feng L."/>
            <person name="Vaughn J.N."/>
            <person name="Grimwood J."/>
            <person name="Jenkins J."/>
            <person name="Barry K."/>
            <person name="Lindquist E."/>
            <person name="Hellsten U."/>
            <person name="Deshpande S."/>
            <person name="Wang X."/>
            <person name="Wu X."/>
            <person name="Mitros T."/>
            <person name="Triplett J."/>
            <person name="Yang X."/>
            <person name="Ye C.Y."/>
            <person name="Mauro-Herrera M."/>
            <person name="Wang L."/>
            <person name="Li P."/>
            <person name="Sharma M."/>
            <person name="Sharma R."/>
            <person name="Ronald P.C."/>
            <person name="Panaud O."/>
            <person name="Kellogg E.A."/>
            <person name="Brutnell T.P."/>
            <person name="Doust A.N."/>
            <person name="Tuskan G.A."/>
            <person name="Rokhsar D."/>
            <person name="Devos K.M."/>
        </authorList>
    </citation>
    <scope>NUCLEOTIDE SEQUENCE [LARGE SCALE GENOMIC DNA]</scope>
    <source>
        <strain evidence="2">cv. Yugu1</strain>
    </source>
</reference>
<organism evidence="1 2">
    <name type="scientific">Setaria italica</name>
    <name type="common">Foxtail millet</name>
    <name type="synonym">Panicum italicum</name>
    <dbReference type="NCBI Taxonomy" id="4555"/>
    <lineage>
        <taxon>Eukaryota</taxon>
        <taxon>Viridiplantae</taxon>
        <taxon>Streptophyta</taxon>
        <taxon>Embryophyta</taxon>
        <taxon>Tracheophyta</taxon>
        <taxon>Spermatophyta</taxon>
        <taxon>Magnoliopsida</taxon>
        <taxon>Liliopsida</taxon>
        <taxon>Poales</taxon>
        <taxon>Poaceae</taxon>
        <taxon>PACMAD clade</taxon>
        <taxon>Panicoideae</taxon>
        <taxon>Panicodae</taxon>
        <taxon>Paniceae</taxon>
        <taxon>Cenchrinae</taxon>
        <taxon>Setaria</taxon>
    </lineage>
</organism>
<protein>
    <submittedName>
        <fullName evidence="1">Uncharacterized protein</fullName>
    </submittedName>
</protein>
<accession>K3XNR7</accession>
<keyword evidence="2" id="KW-1185">Reference proteome</keyword>
<proteinExistence type="predicted"/>
<dbReference type="AlphaFoldDB" id="K3XNR7"/>
<dbReference type="Proteomes" id="UP000004995">
    <property type="component" value="Unassembled WGS sequence"/>
</dbReference>
<sequence length="88" mass="10269">MDIEKIQNKLCKEVQRLVNRRKTPVSWGKLLAHVSEFSFLKKNVYHVDNLIMLLNDNRVGSVTTFKETCYTMKVVKLKTKEKQHSSSS</sequence>
<evidence type="ECO:0000313" key="1">
    <source>
        <dbReference type="EnsemblPlants" id="KQL03756"/>
    </source>
</evidence>
<dbReference type="HOGENOM" id="CLU_2473241_0_0_1"/>
<dbReference type="EnsemblPlants" id="KQL03756">
    <property type="protein sequence ID" value="KQL03756"/>
    <property type="gene ID" value="SETIT_003540mg"/>
</dbReference>
<dbReference type="InParanoid" id="K3XNR7"/>
<evidence type="ECO:0000313" key="2">
    <source>
        <dbReference type="Proteomes" id="UP000004995"/>
    </source>
</evidence>